<sequence>MSEEGARDVGGKGRMRRATLSGAAVTAAPAVAAVAALGYEAGLPWWGIAAAGVLVAPLAGWAGSRIGRLRGLRDEVLEPGEKALGVYAVQPPYREHLPPDAHEGPQYELRLTSRHLEMWERAVLLWRHPLPELRLLAEGPRLRVFHEGREAGTMLLGRNAQEVRDRARRHGAS</sequence>
<gene>
    <name evidence="2" type="ORF">OIE82_23040</name>
</gene>
<evidence type="ECO:0000256" key="1">
    <source>
        <dbReference type="SAM" id="Phobius"/>
    </source>
</evidence>
<protein>
    <submittedName>
        <fullName evidence="2">Uncharacterized protein</fullName>
    </submittedName>
</protein>
<organism evidence="2">
    <name type="scientific">Streptomyces althioticus</name>
    <dbReference type="NCBI Taxonomy" id="83380"/>
    <lineage>
        <taxon>Bacteria</taxon>
        <taxon>Bacillati</taxon>
        <taxon>Actinomycetota</taxon>
        <taxon>Actinomycetes</taxon>
        <taxon>Kitasatosporales</taxon>
        <taxon>Streptomycetaceae</taxon>
        <taxon>Streptomyces</taxon>
        <taxon>Streptomyces althioticus group</taxon>
    </lineage>
</organism>
<keyword evidence="1" id="KW-0812">Transmembrane</keyword>
<reference evidence="2" key="1">
    <citation type="submission" date="2022-10" db="EMBL/GenBank/DDBJ databases">
        <title>The complete genomes of actinobacterial strains from the NBC collection.</title>
        <authorList>
            <person name="Joergensen T.S."/>
            <person name="Alvarez Arevalo M."/>
            <person name="Sterndorff E.B."/>
            <person name="Faurdal D."/>
            <person name="Vuksanovic O."/>
            <person name="Mourched A.-S."/>
            <person name="Charusanti P."/>
            <person name="Shaw S."/>
            <person name="Blin K."/>
            <person name="Weber T."/>
        </authorList>
    </citation>
    <scope>NUCLEOTIDE SEQUENCE [LARGE SCALE GENOMIC DNA]</scope>
    <source>
        <strain evidence="2">NBC 01686</strain>
    </source>
</reference>
<evidence type="ECO:0000313" key="2">
    <source>
        <dbReference type="EMBL" id="WUU55845.1"/>
    </source>
</evidence>
<dbReference type="RefSeq" id="WP_359577650.1">
    <property type="nucleotide sequence ID" value="NZ_CP109207.1"/>
</dbReference>
<keyword evidence="1" id="KW-1133">Transmembrane helix</keyword>
<keyword evidence="1" id="KW-0472">Membrane</keyword>
<feature type="transmembrane region" description="Helical" evidence="1">
    <location>
        <begin position="20"/>
        <end position="39"/>
    </location>
</feature>
<feature type="transmembrane region" description="Helical" evidence="1">
    <location>
        <begin position="45"/>
        <end position="63"/>
    </location>
</feature>
<dbReference type="EMBL" id="CP109207">
    <property type="protein sequence ID" value="WUU55845.1"/>
    <property type="molecule type" value="Genomic_DNA"/>
</dbReference>
<accession>A0ABZ1YCC1</accession>
<proteinExistence type="predicted"/>
<name>A0ABZ1YCC1_9ACTN</name>